<reference evidence="2 4" key="2">
    <citation type="submission" date="2020-08" db="EMBL/GenBank/DDBJ databases">
        <title>Genomic Encyclopedia of Type Strains, Phase IV (KMG-V): Genome sequencing to study the core and pangenomes of soil and plant-associated prokaryotes.</title>
        <authorList>
            <person name="Whitman W."/>
        </authorList>
    </citation>
    <scope>NUCLEOTIDE SEQUENCE [LARGE SCALE GENOMIC DNA]</scope>
    <source>
        <strain evidence="2 4">JPY162</strain>
    </source>
</reference>
<proteinExistence type="predicted"/>
<protein>
    <submittedName>
        <fullName evidence="2">Uncharacterized protein</fullName>
    </submittedName>
</protein>
<feature type="compositionally biased region" description="Low complexity" evidence="1">
    <location>
        <begin position="71"/>
        <end position="82"/>
    </location>
</feature>
<dbReference type="Proteomes" id="UP000592820">
    <property type="component" value="Unassembled WGS sequence"/>
</dbReference>
<dbReference type="AlphaFoldDB" id="A0A7W8L746"/>
<dbReference type="EMBL" id="VOMC01000028">
    <property type="protein sequence ID" value="NVI06946.1"/>
    <property type="molecule type" value="Genomic_DNA"/>
</dbReference>
<reference evidence="3 5" key="1">
    <citation type="submission" date="2019-08" db="EMBL/GenBank/DDBJ databases">
        <title>Paraburkholderia simonii sp. nov. and P. youngii sp. nov. Brazilian and Mexican Mimosa-associated rhizobia.</title>
        <authorList>
            <person name="Mavima L."/>
            <person name="Beukes C.W."/>
            <person name="Palmer M."/>
            <person name="De Meyer S.E."/>
            <person name="James E.K."/>
            <person name="Maluk M."/>
            <person name="Avontuur J.R."/>
            <person name="Chan W.Y."/>
            <person name="Venter S.N."/>
            <person name="Steenkamp E.T."/>
        </authorList>
    </citation>
    <scope>NUCLEOTIDE SEQUENCE [LARGE SCALE GENOMIC DNA]</scope>
    <source>
        <strain evidence="3 5">JPY454</strain>
    </source>
</reference>
<dbReference type="RefSeq" id="WP_176368205.1">
    <property type="nucleotide sequence ID" value="NZ_JACHDE010000006.1"/>
</dbReference>
<gene>
    <name evidence="3" type="ORF">FSB64_24950</name>
    <name evidence="2" type="ORF">HDG41_003820</name>
</gene>
<dbReference type="EMBL" id="JACHDE010000006">
    <property type="protein sequence ID" value="MBB5401737.1"/>
    <property type="molecule type" value="Genomic_DNA"/>
</dbReference>
<evidence type="ECO:0000313" key="4">
    <source>
        <dbReference type="Proteomes" id="UP000592820"/>
    </source>
</evidence>
<sequence>MTRLSTKAAAASIHVRANALWVVCWLSRAIPPDALHLRHGERANAPHRRRVMHQAIQRRRCGKVRGNTDLAGTTGPAVTAAGRETEGTARTH</sequence>
<evidence type="ECO:0000256" key="1">
    <source>
        <dbReference type="SAM" id="MobiDB-lite"/>
    </source>
</evidence>
<organism evidence="2 4">
    <name type="scientific">Paraburkholderia youngii</name>
    <dbReference type="NCBI Taxonomy" id="2782701"/>
    <lineage>
        <taxon>Bacteria</taxon>
        <taxon>Pseudomonadati</taxon>
        <taxon>Pseudomonadota</taxon>
        <taxon>Betaproteobacteria</taxon>
        <taxon>Burkholderiales</taxon>
        <taxon>Burkholderiaceae</taxon>
        <taxon>Paraburkholderia</taxon>
    </lineage>
</organism>
<feature type="compositionally biased region" description="Basic and acidic residues" evidence="1">
    <location>
        <begin position="83"/>
        <end position="92"/>
    </location>
</feature>
<dbReference type="Proteomes" id="UP000821598">
    <property type="component" value="Unassembled WGS sequence"/>
</dbReference>
<evidence type="ECO:0000313" key="2">
    <source>
        <dbReference type="EMBL" id="MBB5401737.1"/>
    </source>
</evidence>
<comment type="caution">
    <text evidence="2">The sequence shown here is derived from an EMBL/GenBank/DDBJ whole genome shotgun (WGS) entry which is preliminary data.</text>
</comment>
<accession>A0A7W8L746</accession>
<name>A0A7W8L746_9BURK</name>
<evidence type="ECO:0000313" key="3">
    <source>
        <dbReference type="EMBL" id="NVI06946.1"/>
    </source>
</evidence>
<keyword evidence="5" id="KW-1185">Reference proteome</keyword>
<feature type="region of interest" description="Disordered" evidence="1">
    <location>
        <begin position="61"/>
        <end position="92"/>
    </location>
</feature>
<evidence type="ECO:0000313" key="5">
    <source>
        <dbReference type="Proteomes" id="UP000821598"/>
    </source>
</evidence>